<dbReference type="Gene3D" id="3.40.50.2000">
    <property type="entry name" value="Glycogen Phosphorylase B"/>
    <property type="match status" value="2"/>
</dbReference>
<evidence type="ECO:0000313" key="6">
    <source>
        <dbReference type="Proteomes" id="UP000440041"/>
    </source>
</evidence>
<evidence type="ECO:0000313" key="5">
    <source>
        <dbReference type="EMBL" id="KAB8300644.1"/>
    </source>
</evidence>
<evidence type="ECO:0000259" key="4">
    <source>
        <dbReference type="Pfam" id="PF13439"/>
    </source>
</evidence>
<gene>
    <name evidence="5" type="ORF">DSM100238_0371</name>
</gene>
<keyword evidence="2 5" id="KW-0808">Transferase</keyword>
<dbReference type="GO" id="GO:0016757">
    <property type="term" value="F:glycosyltransferase activity"/>
    <property type="evidence" value="ECO:0007669"/>
    <property type="project" value="UniProtKB-KW"/>
</dbReference>
<keyword evidence="6" id="KW-1185">Reference proteome</keyword>
<keyword evidence="1" id="KW-0328">Glycosyltransferase</keyword>
<dbReference type="SUPFAM" id="SSF53756">
    <property type="entry name" value="UDP-Glycosyltransferase/glycogen phosphorylase"/>
    <property type="match status" value="1"/>
</dbReference>
<dbReference type="Pfam" id="PF00534">
    <property type="entry name" value="Glycos_transf_1"/>
    <property type="match status" value="1"/>
</dbReference>
<protein>
    <submittedName>
        <fullName evidence="5">Glycosyl transferase</fullName>
    </submittedName>
</protein>
<proteinExistence type="predicted"/>
<dbReference type="EMBL" id="WBSO01000002">
    <property type="protein sequence ID" value="KAB8300644.1"/>
    <property type="molecule type" value="Genomic_DNA"/>
</dbReference>
<evidence type="ECO:0000259" key="3">
    <source>
        <dbReference type="Pfam" id="PF00534"/>
    </source>
</evidence>
<reference evidence="5 6" key="1">
    <citation type="submission" date="2019-09" db="EMBL/GenBank/DDBJ databases">
        <title>Characterization of the phylogenetic diversity of two novel species belonging to the genus Bifidobacterium: Bifidobacterium cebidarum sp. nov. and Bifidobacterium leontopitheci sp. nov.</title>
        <authorList>
            <person name="Lugli G.A."/>
            <person name="Duranti S."/>
            <person name="Milani C."/>
            <person name="Turroni F."/>
            <person name="Ventura M."/>
        </authorList>
    </citation>
    <scope>NUCLEOTIDE SEQUENCE [LARGE SCALE GENOMIC DNA]</scope>
    <source>
        <strain evidence="5 6">DSM 100238</strain>
    </source>
</reference>
<dbReference type="InterPro" id="IPR050194">
    <property type="entry name" value="Glycosyltransferase_grp1"/>
</dbReference>
<evidence type="ECO:0000256" key="1">
    <source>
        <dbReference type="ARBA" id="ARBA00022676"/>
    </source>
</evidence>
<dbReference type="Proteomes" id="UP000440041">
    <property type="component" value="Unassembled WGS sequence"/>
</dbReference>
<dbReference type="Pfam" id="PF13439">
    <property type="entry name" value="Glyco_transf_4"/>
    <property type="match status" value="1"/>
</dbReference>
<dbReference type="AlphaFoldDB" id="A0A6A2WFI4"/>
<name>A0A6A2WFI4_9BIFI</name>
<dbReference type="InterPro" id="IPR028098">
    <property type="entry name" value="Glyco_trans_4-like_N"/>
</dbReference>
<dbReference type="GO" id="GO:1901137">
    <property type="term" value="P:carbohydrate derivative biosynthetic process"/>
    <property type="evidence" value="ECO:0007669"/>
    <property type="project" value="UniProtKB-ARBA"/>
</dbReference>
<sequence>MGLRAYDTGMGMKNQGSNQGSVAAGNIADAGRPLVIALVVDTAGNEGNGTSNSALQYAKELRRQGHTVRLVGIGSPEYPIRVHHVPLVSWIAAKQQMQFAQPDRSMFRKAFAGADVVHVYLPFKYGRVAVRTAHEMGIPATAGFHLQPENVLYSAGPLRYIPGASAFIYWLFDRMLYRHIRHIHTPSHMIAAQLRAHGYRQRLHVISNGYAPRFTAKRQREPGSPVPRPFRIVASGRLASEKDHVTLIRAVALSRHAEDIELVICGTGPLQHELRRMAGKLLPGRWSIGFHDNAQMPQLLRSCDLLVHPSIVDIESLSVLEGMASGLVPVIARSAQSAAGQFALNDHSLFEAQDPAMLAQRIDWWIDHPDELSRWGAIYAEHTREEYSIASCVRKFVAMEREAIADFDGRL</sequence>
<evidence type="ECO:0000256" key="2">
    <source>
        <dbReference type="ARBA" id="ARBA00022679"/>
    </source>
</evidence>
<feature type="domain" description="Glycosyltransferase subfamily 4-like N-terminal" evidence="4">
    <location>
        <begin position="48"/>
        <end position="210"/>
    </location>
</feature>
<organism evidence="5 6">
    <name type="scientific">Bifidobacterium apri</name>
    <dbReference type="NCBI Taxonomy" id="1769423"/>
    <lineage>
        <taxon>Bacteria</taxon>
        <taxon>Bacillati</taxon>
        <taxon>Actinomycetota</taxon>
        <taxon>Actinomycetes</taxon>
        <taxon>Bifidobacteriales</taxon>
        <taxon>Bifidobacteriaceae</taxon>
        <taxon>Bifidobacterium</taxon>
    </lineage>
</organism>
<comment type="caution">
    <text evidence="5">The sequence shown here is derived from an EMBL/GenBank/DDBJ whole genome shotgun (WGS) entry which is preliminary data.</text>
</comment>
<dbReference type="InterPro" id="IPR001296">
    <property type="entry name" value="Glyco_trans_1"/>
</dbReference>
<feature type="domain" description="Glycosyl transferase family 1" evidence="3">
    <location>
        <begin position="226"/>
        <end position="376"/>
    </location>
</feature>
<accession>A0A6A2WFI4</accession>
<dbReference type="PANTHER" id="PTHR45947">
    <property type="entry name" value="SULFOQUINOVOSYL TRANSFERASE SQD2"/>
    <property type="match status" value="1"/>
</dbReference>
<dbReference type="PANTHER" id="PTHR45947:SF3">
    <property type="entry name" value="SULFOQUINOVOSYL TRANSFERASE SQD2"/>
    <property type="match status" value="1"/>
</dbReference>